<comment type="similarity">
    <text evidence="1">Belongs to the recoverin family.</text>
</comment>
<comment type="caution">
    <text evidence="6">The sequence shown here is derived from an EMBL/GenBank/DDBJ whole genome shotgun (WGS) entry which is preliminary data.</text>
</comment>
<feature type="domain" description="EF-hand" evidence="5">
    <location>
        <begin position="60"/>
        <end position="95"/>
    </location>
</feature>
<dbReference type="GO" id="GO:0005509">
    <property type="term" value="F:calcium ion binding"/>
    <property type="evidence" value="ECO:0007669"/>
    <property type="project" value="InterPro"/>
</dbReference>
<dbReference type="PRINTS" id="PR00450">
    <property type="entry name" value="RECOVERIN"/>
</dbReference>
<gene>
    <name evidence="6" type="ORF">RB653_008845</name>
</gene>
<sequence length="191" mass="21797">MGQGNSKLSSEDVKKIMSKTNYTNEQVSQILKDYQSVNQDSKGLSFEEFKSFFSIRFKDYDDASILQMFKIFDSDKNGRISFKEFVGALFVITKSPVPDKLSFLFDMFDRDLNGYLDLEESYNILKLALNTSVGLGFDVSQAGSFAESLLNSMNRNSKGGITKEEFIKKASVNDTFVRMLCFYQSYDTLLY</sequence>
<keyword evidence="7" id="KW-1185">Reference proteome</keyword>
<name>A0AAN7YS04_9MYCE</name>
<evidence type="ECO:0000256" key="1">
    <source>
        <dbReference type="ARBA" id="ARBA00006049"/>
    </source>
</evidence>
<evidence type="ECO:0000313" key="7">
    <source>
        <dbReference type="Proteomes" id="UP001344447"/>
    </source>
</evidence>
<feature type="domain" description="EF-hand" evidence="5">
    <location>
        <begin position="96"/>
        <end position="131"/>
    </location>
</feature>
<dbReference type="PROSITE" id="PS00018">
    <property type="entry name" value="EF_HAND_1"/>
    <property type="match status" value="1"/>
</dbReference>
<reference evidence="6 7" key="1">
    <citation type="submission" date="2023-11" db="EMBL/GenBank/DDBJ databases">
        <title>Dfirmibasis_genome.</title>
        <authorList>
            <person name="Edelbroek B."/>
            <person name="Kjellin J."/>
            <person name="Jerlstrom-Hultqvist J."/>
            <person name="Soderbom F."/>
        </authorList>
    </citation>
    <scope>NUCLEOTIDE SEQUENCE [LARGE SCALE GENOMIC DNA]</scope>
    <source>
        <strain evidence="6 7">TNS-C-14</strain>
    </source>
</reference>
<keyword evidence="3" id="KW-0677">Repeat</keyword>
<dbReference type="Pfam" id="PF13499">
    <property type="entry name" value="EF-hand_7"/>
    <property type="match status" value="1"/>
</dbReference>
<dbReference type="InterPro" id="IPR028846">
    <property type="entry name" value="Recoverin"/>
</dbReference>
<dbReference type="SUPFAM" id="SSF47473">
    <property type="entry name" value="EF-hand"/>
    <property type="match status" value="1"/>
</dbReference>
<dbReference type="EMBL" id="JAVFKY010000003">
    <property type="protein sequence ID" value="KAK5579166.1"/>
    <property type="molecule type" value="Genomic_DNA"/>
</dbReference>
<dbReference type="InterPro" id="IPR011992">
    <property type="entry name" value="EF-hand-dom_pair"/>
</dbReference>
<dbReference type="AlphaFoldDB" id="A0AAN7YS04"/>
<evidence type="ECO:0000256" key="2">
    <source>
        <dbReference type="ARBA" id="ARBA00022723"/>
    </source>
</evidence>
<organism evidence="6 7">
    <name type="scientific">Dictyostelium firmibasis</name>
    <dbReference type="NCBI Taxonomy" id="79012"/>
    <lineage>
        <taxon>Eukaryota</taxon>
        <taxon>Amoebozoa</taxon>
        <taxon>Evosea</taxon>
        <taxon>Eumycetozoa</taxon>
        <taxon>Dictyostelia</taxon>
        <taxon>Dictyosteliales</taxon>
        <taxon>Dictyosteliaceae</taxon>
        <taxon>Dictyostelium</taxon>
    </lineage>
</organism>
<dbReference type="SMART" id="SM00054">
    <property type="entry name" value="EFh"/>
    <property type="match status" value="2"/>
</dbReference>
<evidence type="ECO:0000256" key="3">
    <source>
        <dbReference type="ARBA" id="ARBA00022737"/>
    </source>
</evidence>
<protein>
    <recommendedName>
        <fullName evidence="5">EF-hand domain-containing protein</fullName>
    </recommendedName>
</protein>
<dbReference type="PANTHER" id="PTHR23055">
    <property type="entry name" value="CALCIUM BINDING PROTEINS"/>
    <property type="match status" value="1"/>
</dbReference>
<proteinExistence type="inferred from homology"/>
<evidence type="ECO:0000259" key="5">
    <source>
        <dbReference type="PROSITE" id="PS50222"/>
    </source>
</evidence>
<dbReference type="FunFam" id="1.10.238.10:FF:000009">
    <property type="entry name" value="Visinin-like protein 1"/>
    <property type="match status" value="1"/>
</dbReference>
<keyword evidence="2" id="KW-0479">Metal-binding</keyword>
<dbReference type="PANTHER" id="PTHR23055:SF74">
    <property type="entry name" value="CALCIUM-BINDING PROTEIN L"/>
    <property type="match status" value="1"/>
</dbReference>
<dbReference type="InterPro" id="IPR002048">
    <property type="entry name" value="EF_hand_dom"/>
</dbReference>
<dbReference type="PROSITE" id="PS50222">
    <property type="entry name" value="EF_HAND_2"/>
    <property type="match status" value="2"/>
</dbReference>
<dbReference type="InterPro" id="IPR018247">
    <property type="entry name" value="EF_Hand_1_Ca_BS"/>
</dbReference>
<evidence type="ECO:0000256" key="4">
    <source>
        <dbReference type="ARBA" id="ARBA00022837"/>
    </source>
</evidence>
<keyword evidence="4" id="KW-0106">Calcium</keyword>
<dbReference type="Proteomes" id="UP001344447">
    <property type="component" value="Unassembled WGS sequence"/>
</dbReference>
<evidence type="ECO:0000313" key="6">
    <source>
        <dbReference type="EMBL" id="KAK5579166.1"/>
    </source>
</evidence>
<accession>A0AAN7YS04</accession>
<dbReference type="Gene3D" id="1.10.238.10">
    <property type="entry name" value="EF-hand"/>
    <property type="match status" value="1"/>
</dbReference>
<dbReference type="Pfam" id="PF13833">
    <property type="entry name" value="EF-hand_8"/>
    <property type="match status" value="1"/>
</dbReference>
<dbReference type="CDD" id="cd00051">
    <property type="entry name" value="EFh"/>
    <property type="match status" value="1"/>
</dbReference>